<protein>
    <submittedName>
        <fullName evidence="2">Uncharacterized protein</fullName>
    </submittedName>
</protein>
<dbReference type="EnsemblMetazoa" id="GPAI033946-RA">
    <property type="protein sequence ID" value="GPAI033946-PA"/>
    <property type="gene ID" value="GPAI033946"/>
</dbReference>
<keyword evidence="1" id="KW-0812">Transmembrane</keyword>
<proteinExistence type="predicted"/>
<evidence type="ECO:0000313" key="2">
    <source>
        <dbReference type="EnsemblMetazoa" id="GPAI033946-PA"/>
    </source>
</evidence>
<dbReference type="Proteomes" id="UP000092445">
    <property type="component" value="Unassembled WGS sequence"/>
</dbReference>
<name>A0A1B0A451_GLOPL</name>
<reference evidence="3" key="1">
    <citation type="submission" date="2014-03" db="EMBL/GenBank/DDBJ databases">
        <authorList>
            <person name="Aksoy S."/>
            <person name="Warren W."/>
            <person name="Wilson R.K."/>
        </authorList>
    </citation>
    <scope>NUCLEOTIDE SEQUENCE [LARGE SCALE GENOMIC DNA]</scope>
    <source>
        <strain evidence="3">IAEA</strain>
    </source>
</reference>
<reference evidence="2" key="2">
    <citation type="submission" date="2020-05" db="UniProtKB">
        <authorList>
            <consortium name="EnsemblMetazoa"/>
        </authorList>
    </citation>
    <scope>IDENTIFICATION</scope>
    <source>
        <strain evidence="2">IAEA</strain>
    </source>
</reference>
<organism evidence="2 3">
    <name type="scientific">Glossina pallidipes</name>
    <name type="common">Tsetse fly</name>
    <dbReference type="NCBI Taxonomy" id="7398"/>
    <lineage>
        <taxon>Eukaryota</taxon>
        <taxon>Metazoa</taxon>
        <taxon>Ecdysozoa</taxon>
        <taxon>Arthropoda</taxon>
        <taxon>Hexapoda</taxon>
        <taxon>Insecta</taxon>
        <taxon>Pterygota</taxon>
        <taxon>Neoptera</taxon>
        <taxon>Endopterygota</taxon>
        <taxon>Diptera</taxon>
        <taxon>Brachycera</taxon>
        <taxon>Muscomorpha</taxon>
        <taxon>Hippoboscoidea</taxon>
        <taxon>Glossinidae</taxon>
        <taxon>Glossina</taxon>
    </lineage>
</organism>
<evidence type="ECO:0000313" key="3">
    <source>
        <dbReference type="Proteomes" id="UP000092445"/>
    </source>
</evidence>
<accession>A0A1B0A451</accession>
<keyword evidence="1" id="KW-1133">Transmembrane helix</keyword>
<dbReference type="VEuPathDB" id="VectorBase:GPAI033946"/>
<feature type="transmembrane region" description="Helical" evidence="1">
    <location>
        <begin position="75"/>
        <end position="98"/>
    </location>
</feature>
<sequence length="129" mass="14564">MMITVMVTSISTATLTLNQLCQSLSSNDEKPLACLRVATAITKCSNVMTCLRQMRQYFMNSLSKTHKRNKTSMRFFLLSFKSMGVAMIAVVVIAGASIKIHLTKTKDKINFFVVHFKDMYNAMQQRIVA</sequence>
<evidence type="ECO:0000256" key="1">
    <source>
        <dbReference type="SAM" id="Phobius"/>
    </source>
</evidence>
<keyword evidence="1" id="KW-0472">Membrane</keyword>
<keyword evidence="3" id="KW-1185">Reference proteome</keyword>
<dbReference type="AlphaFoldDB" id="A0A1B0A451"/>